<dbReference type="EC" id="4.2.1.36" evidence="2"/>
<dbReference type="PANTHER" id="PTHR43822">
    <property type="entry name" value="HOMOACONITASE, MITOCHONDRIAL-RELATED"/>
    <property type="match status" value="1"/>
</dbReference>
<dbReference type="PANTHER" id="PTHR43822:SF2">
    <property type="entry name" value="HOMOACONITASE, MITOCHONDRIAL"/>
    <property type="match status" value="1"/>
</dbReference>
<dbReference type="Gene3D" id="3.30.499.10">
    <property type="entry name" value="Aconitase, domain 3"/>
    <property type="match status" value="1"/>
</dbReference>
<sequence>MSANTVAALSLPSRISIARSRFATATVTRFRSHPSAPQRRHYAFHSQLENLPTADTLRTSKTPAAPAKPQTLVEKIVQKYADGLAPGKIVRAGDYVTLRAHKSMTHDNSAAAIDKFLSEKMGGTKVNDPSQIVFTMDHDVQNESKANLAKVGAGVFSTNPASPNFDGLSSMRKSKSLLASMAFGVRRLNMVLDTRSWSRRASPGQELSVRRVSEIARDLDEDRYVNTLS</sequence>
<dbReference type="InterPro" id="IPR050067">
    <property type="entry name" value="IPM_dehydratase_rel_enz"/>
</dbReference>
<dbReference type="SUPFAM" id="SSF53732">
    <property type="entry name" value="Aconitase iron-sulfur domain"/>
    <property type="match status" value="1"/>
</dbReference>
<comment type="caution">
    <text evidence="2">The sequence shown here is derived from an EMBL/GenBank/DDBJ whole genome shotgun (WGS) entry which is preliminary data.</text>
</comment>
<reference evidence="2 3" key="1">
    <citation type="journal article" date="2025" name="Microbiol. Resour. Announc.">
        <title>Draft genome sequences for Neonectria magnoliae and Neonectria punicea, canker pathogens of Liriodendron tulipifera and Acer saccharum in West Virginia.</title>
        <authorList>
            <person name="Petronek H.M."/>
            <person name="Kasson M.T."/>
            <person name="Metheny A.M."/>
            <person name="Stauder C.M."/>
            <person name="Lovett B."/>
            <person name="Lynch S.C."/>
            <person name="Garnas J.R."/>
            <person name="Kasson L.R."/>
            <person name="Stajich J.E."/>
        </authorList>
    </citation>
    <scope>NUCLEOTIDE SEQUENCE [LARGE SCALE GENOMIC DNA]</scope>
    <source>
        <strain evidence="2 3">NRRL 64651</strain>
    </source>
</reference>
<protein>
    <submittedName>
        <fullName evidence="2">Mitochondrial Homoaconitase</fullName>
        <ecNumber evidence="2">4.2.1.36</ecNumber>
    </submittedName>
</protein>
<accession>A0ABR1HDJ9</accession>
<evidence type="ECO:0000256" key="1">
    <source>
        <dbReference type="ARBA" id="ARBA00023004"/>
    </source>
</evidence>
<evidence type="ECO:0000313" key="3">
    <source>
        <dbReference type="Proteomes" id="UP001498421"/>
    </source>
</evidence>
<dbReference type="InterPro" id="IPR015931">
    <property type="entry name" value="Acnase/IPM_dHydase_lsu_aba_1/3"/>
</dbReference>
<dbReference type="Proteomes" id="UP001498421">
    <property type="component" value="Unassembled WGS sequence"/>
</dbReference>
<dbReference type="InterPro" id="IPR036008">
    <property type="entry name" value="Aconitase_4Fe-4S_dom"/>
</dbReference>
<proteinExistence type="predicted"/>
<keyword evidence="1" id="KW-0408">Iron</keyword>
<gene>
    <name evidence="2" type="primary">LYS4_5</name>
    <name evidence="2" type="ORF">QQZ08_011036</name>
</gene>
<dbReference type="EMBL" id="JAZAVK010000157">
    <property type="protein sequence ID" value="KAK7419017.1"/>
    <property type="molecule type" value="Genomic_DNA"/>
</dbReference>
<keyword evidence="3" id="KW-1185">Reference proteome</keyword>
<keyword evidence="2" id="KW-0456">Lyase</keyword>
<evidence type="ECO:0000313" key="2">
    <source>
        <dbReference type="EMBL" id="KAK7419017.1"/>
    </source>
</evidence>
<name>A0ABR1HDJ9_9HYPO</name>
<organism evidence="2 3">
    <name type="scientific">Neonectria magnoliae</name>
    <dbReference type="NCBI Taxonomy" id="2732573"/>
    <lineage>
        <taxon>Eukaryota</taxon>
        <taxon>Fungi</taxon>
        <taxon>Dikarya</taxon>
        <taxon>Ascomycota</taxon>
        <taxon>Pezizomycotina</taxon>
        <taxon>Sordariomycetes</taxon>
        <taxon>Hypocreomycetidae</taxon>
        <taxon>Hypocreales</taxon>
        <taxon>Nectriaceae</taxon>
        <taxon>Neonectria</taxon>
    </lineage>
</organism>
<dbReference type="GO" id="GO:0004409">
    <property type="term" value="F:homoaconitate hydratase activity"/>
    <property type="evidence" value="ECO:0007669"/>
    <property type="project" value="UniProtKB-EC"/>
</dbReference>